<reference evidence="2" key="1">
    <citation type="journal article" date="2016" name="Nat. Commun.">
        <title>Genome analysis of three Pneumocystis species reveals adaptation mechanisms to life exclusively in mammalian hosts.</title>
        <authorList>
            <person name="Ma L."/>
            <person name="Chen Z."/>
            <person name="Huang D.W."/>
            <person name="Kutty G."/>
            <person name="Ishihara M."/>
            <person name="Wang H."/>
            <person name="Abouelleil A."/>
            <person name="Bishop L."/>
            <person name="Davey E."/>
            <person name="Deng R."/>
            <person name="Deng X."/>
            <person name="Fan L."/>
            <person name="Fantoni G."/>
            <person name="Fitzgerald M."/>
            <person name="Gogineni E."/>
            <person name="Goldberg J.M."/>
            <person name="Handley G."/>
            <person name="Hu X."/>
            <person name="Huber C."/>
            <person name="Jiao X."/>
            <person name="Jones K."/>
            <person name="Levin J.Z."/>
            <person name="Liu Y."/>
            <person name="Macdonald P."/>
            <person name="Melnikov A."/>
            <person name="Raley C."/>
            <person name="Sassi M."/>
            <person name="Sherman B.T."/>
            <person name="Song X."/>
            <person name="Sykes S."/>
            <person name="Tran B."/>
            <person name="Walsh L."/>
            <person name="Xia Y."/>
            <person name="Yang J."/>
            <person name="Young S."/>
            <person name="Zeng Q."/>
            <person name="Zheng X."/>
            <person name="Stephens R."/>
            <person name="Nusbaum C."/>
            <person name="Birren B.W."/>
            <person name="Azadi P."/>
            <person name="Lempicki R.A."/>
            <person name="Cuomo C.A."/>
            <person name="Kovacs J.A."/>
        </authorList>
    </citation>
    <scope>NUCLEOTIDE SEQUENCE [LARGE SCALE GENOMIC DNA]</scope>
    <source>
        <strain evidence="2">RU7</strain>
    </source>
</reference>
<evidence type="ECO:0000313" key="2">
    <source>
        <dbReference type="Proteomes" id="UP000053447"/>
    </source>
</evidence>
<proteinExistence type="predicted"/>
<name>A0A0W4ZUA0_PNEJ7</name>
<dbReference type="VEuPathDB" id="FungiDB:T551_00606"/>
<evidence type="ECO:0000313" key="1">
    <source>
        <dbReference type="EMBL" id="KTW31923.1"/>
    </source>
</evidence>
<dbReference type="Proteomes" id="UP000053447">
    <property type="component" value="Unassembled WGS sequence"/>
</dbReference>
<keyword evidence="2" id="KW-1185">Reference proteome</keyword>
<protein>
    <submittedName>
        <fullName evidence="1">Uncharacterized protein</fullName>
    </submittedName>
</protein>
<accession>A0A0W4ZUA0</accession>
<dbReference type="OrthoDB" id="5479326at2759"/>
<organism evidence="1 2">
    <name type="scientific">Pneumocystis jirovecii (strain RU7)</name>
    <name type="common">Human pneumocystis pneumonia agent</name>
    <dbReference type="NCBI Taxonomy" id="1408657"/>
    <lineage>
        <taxon>Eukaryota</taxon>
        <taxon>Fungi</taxon>
        <taxon>Dikarya</taxon>
        <taxon>Ascomycota</taxon>
        <taxon>Taphrinomycotina</taxon>
        <taxon>Pneumocystomycetes</taxon>
        <taxon>Pneumocystaceae</taxon>
        <taxon>Pneumocystis</taxon>
    </lineage>
</organism>
<comment type="caution">
    <text evidence="1">The sequence shown here is derived from an EMBL/GenBank/DDBJ whole genome shotgun (WGS) entry which is preliminary data.</text>
</comment>
<sequence>MKAFVLTILSIISYVFSKGIRILELKENLNLCKSGDCNSSAEYPLLNVLSKRSLFSSLWSNIRHDPLVLSALNLDASIKNEEECLLLVRELCEGLLPKLPRGGFTSLLKTFCELAEADDLCTRLTKLKKSGFTPVQRKCNDLKNELSMFFGSNDELLLESRNKKLTIGDCENYDTLCNIFHRICGDSTRDLCTRFKSMCYSKQREDLKKALVLTLVKDTLQSREECVTSLLTKCHCLVGLGPDMVEACLQVWGTCKTAAHTSNEICPQFGSLIERSFSRNSKYPSGYMYETLESRCSLTSTCNYYTHFCGESEITDLCNKLEQGCAGSISNMYSTGIHLLGQCAHEFREVDLSAFFSRERESGGLFPYKPPYLFLLITFITSSMAHSTNLKGRCEIFLEQHCDYYKSMFFNLDGYCSTRQTDECSNLDAKAHKTCTRLKDRLEDLGFSENGSPIMLLSNRIDSHVTVAQCVALIQECVYLSHVCSGIRHLCEELKVVCQELGVQKYSLGLFWKELKKSLLLDTFSASNIKHQLSHESNLHHILTVCAELGGFNEILYRWCLYPPKFAERLDHYLSLGYKGLIQDLPEVTQKPSVSECMYYTEECDLLIAVFGDPNGLCEKLKDLCYKYDLKNDFEELESIK</sequence>
<dbReference type="AlphaFoldDB" id="A0A0W4ZUA0"/>
<dbReference type="Pfam" id="PF02349">
    <property type="entry name" value="MSG"/>
    <property type="match status" value="2"/>
</dbReference>
<dbReference type="GeneID" id="28939127"/>
<dbReference type="InterPro" id="IPR003330">
    <property type="entry name" value="MSG"/>
</dbReference>
<dbReference type="EMBL" id="LFWA01000003">
    <property type="protein sequence ID" value="KTW31923.1"/>
    <property type="molecule type" value="Genomic_DNA"/>
</dbReference>
<gene>
    <name evidence="1" type="ORF">T551_00606</name>
</gene>
<dbReference type="RefSeq" id="XP_018230615.1">
    <property type="nucleotide sequence ID" value="XM_018372872.1"/>
</dbReference>